<proteinExistence type="predicted"/>
<dbReference type="Proteomes" id="UP000095468">
    <property type="component" value="Unassembled WGS sequence"/>
</dbReference>
<gene>
    <name evidence="1" type="ORF">ERS852381_01548</name>
</gene>
<dbReference type="EMBL" id="CYYP01000014">
    <property type="protein sequence ID" value="CUO42667.1"/>
    <property type="molecule type" value="Genomic_DNA"/>
</dbReference>
<organism evidence="1 2">
    <name type="scientific">Collinsella aerofaciens</name>
    <dbReference type="NCBI Taxonomy" id="74426"/>
    <lineage>
        <taxon>Bacteria</taxon>
        <taxon>Bacillati</taxon>
        <taxon>Actinomycetota</taxon>
        <taxon>Coriobacteriia</taxon>
        <taxon>Coriobacteriales</taxon>
        <taxon>Coriobacteriaceae</taxon>
        <taxon>Collinsella</taxon>
    </lineage>
</organism>
<dbReference type="AlphaFoldDB" id="A0A174EZF8"/>
<name>A0A174EZF8_9ACTN</name>
<accession>A0A174EZF8</accession>
<reference evidence="1 2" key="1">
    <citation type="submission" date="2015-09" db="EMBL/GenBank/DDBJ databases">
        <authorList>
            <consortium name="Pathogen Informatics"/>
        </authorList>
    </citation>
    <scope>NUCLEOTIDE SEQUENCE [LARGE SCALE GENOMIC DNA]</scope>
    <source>
        <strain evidence="1 2">2789STDY5608823</strain>
    </source>
</reference>
<sequence length="167" mass="17733">MELAGAQATHLVAIELGERGEHHGVDGYVDADAECIGAADDGQQALLRQALDQQAIARQHTGVVHADAAAEQALEDLAEGRREARALCRFLNGLALLLASDAKIGERLCRRKGGILAKVHDIEWGLATAHGELDRALEGGRHIVVAQRNRTRGVDNQVASSAGVLLE</sequence>
<evidence type="ECO:0000313" key="1">
    <source>
        <dbReference type="EMBL" id="CUO42667.1"/>
    </source>
</evidence>
<protein>
    <submittedName>
        <fullName evidence="1">Uncharacterized protein</fullName>
    </submittedName>
</protein>
<evidence type="ECO:0000313" key="2">
    <source>
        <dbReference type="Proteomes" id="UP000095468"/>
    </source>
</evidence>